<organism evidence="2 3">
    <name type="scientific">Selenomonas dianae</name>
    <dbReference type="NCBI Taxonomy" id="135079"/>
    <lineage>
        <taxon>Bacteria</taxon>
        <taxon>Bacillati</taxon>
        <taxon>Bacillota</taxon>
        <taxon>Negativicutes</taxon>
        <taxon>Selenomonadales</taxon>
        <taxon>Selenomonadaceae</taxon>
        <taxon>Selenomonas</taxon>
    </lineage>
</organism>
<feature type="signal peptide" evidence="1">
    <location>
        <begin position="1"/>
        <end position="18"/>
    </location>
</feature>
<gene>
    <name evidence="2" type="ORF">GCM10008919_21870</name>
</gene>
<dbReference type="EMBL" id="BAAACR010000018">
    <property type="protein sequence ID" value="GAA0218353.1"/>
    <property type="molecule type" value="Genomic_DNA"/>
</dbReference>
<reference evidence="2 3" key="1">
    <citation type="journal article" date="2019" name="Int. J. Syst. Evol. Microbiol.">
        <title>The Global Catalogue of Microorganisms (GCM) 10K type strain sequencing project: providing services to taxonomists for standard genome sequencing and annotation.</title>
        <authorList>
            <consortium name="The Broad Institute Genomics Platform"/>
            <consortium name="The Broad Institute Genome Sequencing Center for Infectious Disease"/>
            <person name="Wu L."/>
            <person name="Ma J."/>
        </authorList>
    </citation>
    <scope>NUCLEOTIDE SEQUENCE [LARGE SCALE GENOMIC DNA]</scope>
    <source>
        <strain evidence="2 3">JCM 8542</strain>
    </source>
</reference>
<keyword evidence="1" id="KW-0732">Signal</keyword>
<dbReference type="Proteomes" id="UP001500399">
    <property type="component" value="Unassembled WGS sequence"/>
</dbReference>
<protein>
    <recommendedName>
        <fullName evidence="4">Lipoprotein</fullName>
    </recommendedName>
</protein>
<sequence length="213" mass="23466">MNMRMCAAFVGIAVIAGAAVSVTVDMYRSAGTTPQSTDVGKRITIARDSVEKTLSADDAARREAGLLRQHRAEEQKSAVRIAREALLLADIAYGATEADVRARYGTPFEMESEHSMRYAGKEVVKYEYTDNLSLDFVDGLVRLVKISEHSALASGKGVRIGTPVEELRRVYGEPSMVYGEDYIYFSEEDPTIGFAFEIKHGQVEEIRMGDLGL</sequence>
<evidence type="ECO:0008006" key="4">
    <source>
        <dbReference type="Google" id="ProtNLM"/>
    </source>
</evidence>
<evidence type="ECO:0000313" key="2">
    <source>
        <dbReference type="EMBL" id="GAA0218353.1"/>
    </source>
</evidence>
<name>A0ABN0TCT7_9FIRM</name>
<keyword evidence="3" id="KW-1185">Reference proteome</keyword>
<evidence type="ECO:0000256" key="1">
    <source>
        <dbReference type="SAM" id="SignalP"/>
    </source>
</evidence>
<evidence type="ECO:0000313" key="3">
    <source>
        <dbReference type="Proteomes" id="UP001500399"/>
    </source>
</evidence>
<proteinExistence type="predicted"/>
<comment type="caution">
    <text evidence="2">The sequence shown here is derived from an EMBL/GenBank/DDBJ whole genome shotgun (WGS) entry which is preliminary data.</text>
</comment>
<accession>A0ABN0TCT7</accession>
<feature type="chain" id="PRO_5047047140" description="Lipoprotein" evidence="1">
    <location>
        <begin position="19"/>
        <end position="213"/>
    </location>
</feature>